<dbReference type="Proteomes" id="UP001165080">
    <property type="component" value="Unassembled WGS sequence"/>
</dbReference>
<protein>
    <submittedName>
        <fullName evidence="1">Uncharacterized protein</fullName>
    </submittedName>
</protein>
<name>A0A9W6F387_9CHLO</name>
<evidence type="ECO:0000313" key="1">
    <source>
        <dbReference type="EMBL" id="GLC54554.1"/>
    </source>
</evidence>
<dbReference type="EMBL" id="BRXU01000010">
    <property type="protein sequence ID" value="GLC54554.1"/>
    <property type="molecule type" value="Genomic_DNA"/>
</dbReference>
<comment type="caution">
    <text evidence="1">The sequence shown here is derived from an EMBL/GenBank/DDBJ whole genome shotgun (WGS) entry which is preliminary data.</text>
</comment>
<sequence length="150" mass="16648">MENISSSSAAVTKVVDELLALRGFWPPRTDAQEAVAAATLTPEHINGLVERLDRIMDGTLEPGDDNTYFEHGKQYQVTQTLTNLAGQDPRYPAMMLQARVGRCLMDLILDSKADIHPYVKESAMNAMRNLESHLGRDALKTNCSLFPDND</sequence>
<keyword evidence="2" id="KW-1185">Reference proteome</keyword>
<evidence type="ECO:0000313" key="2">
    <source>
        <dbReference type="Proteomes" id="UP001165080"/>
    </source>
</evidence>
<dbReference type="AlphaFoldDB" id="A0A9W6F387"/>
<gene>
    <name evidence="1" type="primary">PLESTB001444</name>
    <name evidence="1" type="ORF">PLESTB_000879100</name>
</gene>
<accession>A0A9W6F387</accession>
<reference evidence="1 2" key="1">
    <citation type="journal article" date="2023" name="Commun. Biol.">
        <title>Reorganization of the ancestral sex-determining regions during the evolution of trioecy in Pleodorina starrii.</title>
        <authorList>
            <person name="Takahashi K."/>
            <person name="Suzuki S."/>
            <person name="Kawai-Toyooka H."/>
            <person name="Yamamoto K."/>
            <person name="Hamaji T."/>
            <person name="Ootsuki R."/>
            <person name="Yamaguchi H."/>
            <person name="Kawachi M."/>
            <person name="Higashiyama T."/>
            <person name="Nozaki H."/>
        </authorList>
    </citation>
    <scope>NUCLEOTIDE SEQUENCE [LARGE SCALE GENOMIC DNA]</scope>
    <source>
        <strain evidence="1 2">NIES-4479</strain>
    </source>
</reference>
<proteinExistence type="predicted"/>
<organism evidence="1 2">
    <name type="scientific">Pleodorina starrii</name>
    <dbReference type="NCBI Taxonomy" id="330485"/>
    <lineage>
        <taxon>Eukaryota</taxon>
        <taxon>Viridiplantae</taxon>
        <taxon>Chlorophyta</taxon>
        <taxon>core chlorophytes</taxon>
        <taxon>Chlorophyceae</taxon>
        <taxon>CS clade</taxon>
        <taxon>Chlamydomonadales</taxon>
        <taxon>Volvocaceae</taxon>
        <taxon>Pleodorina</taxon>
    </lineage>
</organism>